<evidence type="ECO:0000259" key="6">
    <source>
        <dbReference type="PROSITE" id="PS51720"/>
    </source>
</evidence>
<organism evidence="7 8">
    <name type="scientific">Astyanax mexicanus</name>
    <name type="common">Blind cave fish</name>
    <name type="synonym">Astyanax fasciatus mexicanus</name>
    <dbReference type="NCBI Taxonomy" id="7994"/>
    <lineage>
        <taxon>Eukaryota</taxon>
        <taxon>Metazoa</taxon>
        <taxon>Chordata</taxon>
        <taxon>Craniata</taxon>
        <taxon>Vertebrata</taxon>
        <taxon>Euteleostomi</taxon>
        <taxon>Actinopterygii</taxon>
        <taxon>Neopterygii</taxon>
        <taxon>Teleostei</taxon>
        <taxon>Ostariophysi</taxon>
        <taxon>Characiformes</taxon>
        <taxon>Characoidei</taxon>
        <taxon>Acestrorhamphidae</taxon>
        <taxon>Acestrorhamphinae</taxon>
        <taxon>Astyanax</taxon>
    </lineage>
</organism>
<dbReference type="Ensembl" id="ENSAMXT00000045290.1">
    <property type="protein sequence ID" value="ENSAMXP00000047820.1"/>
    <property type="gene ID" value="ENSAMXG00000042238.1"/>
</dbReference>
<feature type="transmembrane region" description="Helical" evidence="5">
    <location>
        <begin position="291"/>
        <end position="317"/>
    </location>
</feature>
<dbReference type="InterPro" id="IPR045058">
    <property type="entry name" value="GIMA/IAN/Toc"/>
</dbReference>
<dbReference type="Gene3D" id="3.40.50.300">
    <property type="entry name" value="P-loop containing nucleotide triphosphate hydrolases"/>
    <property type="match status" value="1"/>
</dbReference>
<reference evidence="8" key="2">
    <citation type="journal article" date="2014" name="Nat. Commun.">
        <title>The cavefish genome reveals candidate genes for eye loss.</title>
        <authorList>
            <person name="McGaugh S.E."/>
            <person name="Gross J.B."/>
            <person name="Aken B."/>
            <person name="Blin M."/>
            <person name="Borowsky R."/>
            <person name="Chalopin D."/>
            <person name="Hinaux H."/>
            <person name="Jeffery W.R."/>
            <person name="Keene A."/>
            <person name="Ma L."/>
            <person name="Minx P."/>
            <person name="Murphy D."/>
            <person name="O'Quin K.E."/>
            <person name="Retaux S."/>
            <person name="Rohner N."/>
            <person name="Searle S.M."/>
            <person name="Stahl B.A."/>
            <person name="Tabin C."/>
            <person name="Volff J.N."/>
            <person name="Yoshizawa M."/>
            <person name="Warren W.C."/>
        </authorList>
    </citation>
    <scope>NUCLEOTIDE SEQUENCE [LARGE SCALE GENOMIC DNA]</scope>
    <source>
        <strain evidence="8">female</strain>
    </source>
</reference>
<feature type="region of interest" description="Disordered" evidence="4">
    <location>
        <begin position="405"/>
        <end position="424"/>
    </location>
</feature>
<sequence length="424" mass="45472">YTICTSRPYLSREELRIVLLGKTGVGKSSAGNRILGEKVFKESSLSWGLSFCKRAEKVINDRKIVVIDTPGIFDTDLTEEDLKYEVISSLVECAPGPHVFIVVLKVDRHTQENQRTVEKLLEYFSDDVLNHMVLLFTHGDELRENMTIHDFIDKSDTEGKKRGKQSLKGLVERCGNRVHNSRVSDKMPNTSAEETPWLNVLSDQSVNVEAEKSEQKDMEEVRRRARERVRSGLRRQLSGVAVGILLGALLGVGVGVAAPFVLVAGLIRAGWRKRINQLPQAGGPPVQKTGLTAASVVAGAGAAVVISATTGSTLIVGTEVAKHTGAAKGIQSESSAKAALGALVAGVGIGAGVGAEVLLLYGAVNGGASGYEVSKTSDNPKQAAEKAAKAVVQKARDVLKTCWNLGNTETGDEDEKHTLLKQKN</sequence>
<feature type="domain" description="AIG1-type G" evidence="6">
    <location>
        <begin position="12"/>
        <end position="226"/>
    </location>
</feature>
<feature type="transmembrane region" description="Helical" evidence="5">
    <location>
        <begin position="338"/>
        <end position="364"/>
    </location>
</feature>
<keyword evidence="5" id="KW-0472">Membrane</keyword>
<reference evidence="7" key="3">
    <citation type="submission" date="2025-08" db="UniProtKB">
        <authorList>
            <consortium name="Ensembl"/>
        </authorList>
    </citation>
    <scope>IDENTIFICATION</scope>
</reference>
<evidence type="ECO:0000256" key="5">
    <source>
        <dbReference type="SAM" id="Phobius"/>
    </source>
</evidence>
<keyword evidence="2" id="KW-0547">Nucleotide-binding</keyword>
<keyword evidence="3" id="KW-0342">GTP-binding</keyword>
<proteinExistence type="inferred from homology"/>
<comment type="similarity">
    <text evidence="1">Belongs to the TRAFAC class TrmE-Era-EngA-EngB-Septin-like GTPase superfamily. AIG1/Toc34/Toc159-like paraseptin GTPase family. IAN subfamily.</text>
</comment>
<dbReference type="FunFam" id="3.40.50.300:FF:000366">
    <property type="entry name" value="GTPase, IMAP family member 2"/>
    <property type="match status" value="1"/>
</dbReference>
<dbReference type="GeneTree" id="ENSGT01150000286992"/>
<evidence type="ECO:0000256" key="3">
    <source>
        <dbReference type="ARBA" id="ARBA00023134"/>
    </source>
</evidence>
<keyword evidence="8" id="KW-1185">Reference proteome</keyword>
<dbReference type="Pfam" id="PF04548">
    <property type="entry name" value="AIG1"/>
    <property type="match status" value="1"/>
</dbReference>
<dbReference type="InterPro" id="IPR006703">
    <property type="entry name" value="G_AIG1"/>
</dbReference>
<accession>A0A3B1K156</accession>
<evidence type="ECO:0000256" key="1">
    <source>
        <dbReference type="ARBA" id="ARBA00008535"/>
    </source>
</evidence>
<dbReference type="GO" id="GO:0005525">
    <property type="term" value="F:GTP binding"/>
    <property type="evidence" value="ECO:0007669"/>
    <property type="project" value="UniProtKB-KW"/>
</dbReference>
<keyword evidence="5" id="KW-0812">Transmembrane</keyword>
<protein>
    <submittedName>
        <fullName evidence="7">GTPase IMAP family member 7-like</fullName>
    </submittedName>
</protein>
<dbReference type="PANTHER" id="PTHR10903">
    <property type="entry name" value="GTPASE, IMAP FAMILY MEMBER-RELATED"/>
    <property type="match status" value="1"/>
</dbReference>
<dbReference type="SUPFAM" id="SSF52540">
    <property type="entry name" value="P-loop containing nucleoside triphosphate hydrolases"/>
    <property type="match status" value="1"/>
</dbReference>
<evidence type="ECO:0000313" key="7">
    <source>
        <dbReference type="Ensembl" id="ENSAMXP00000047820.1"/>
    </source>
</evidence>
<reference evidence="7" key="4">
    <citation type="submission" date="2025-09" db="UniProtKB">
        <authorList>
            <consortium name="Ensembl"/>
        </authorList>
    </citation>
    <scope>IDENTIFICATION</scope>
</reference>
<name>A0A3B1K156_ASTMX</name>
<reference evidence="8" key="1">
    <citation type="submission" date="2013-03" db="EMBL/GenBank/DDBJ databases">
        <authorList>
            <person name="Jeffery W."/>
            <person name="Warren W."/>
            <person name="Wilson R.K."/>
        </authorList>
    </citation>
    <scope>NUCLEOTIDE SEQUENCE</scope>
    <source>
        <strain evidence="8">female</strain>
    </source>
</reference>
<dbReference type="InterPro" id="IPR027417">
    <property type="entry name" value="P-loop_NTPase"/>
</dbReference>
<dbReference type="PROSITE" id="PS51720">
    <property type="entry name" value="G_AIG1"/>
    <property type="match status" value="1"/>
</dbReference>
<dbReference type="PANTHER" id="PTHR10903:SF62">
    <property type="entry name" value="GTPASE IMAP FAMILY MEMBER 4-LIKE-RELATED"/>
    <property type="match status" value="1"/>
</dbReference>
<feature type="transmembrane region" description="Helical" evidence="5">
    <location>
        <begin position="240"/>
        <end position="271"/>
    </location>
</feature>
<keyword evidence="5" id="KW-1133">Transmembrane helix</keyword>
<evidence type="ECO:0000256" key="4">
    <source>
        <dbReference type="SAM" id="MobiDB-lite"/>
    </source>
</evidence>
<dbReference type="Proteomes" id="UP000018467">
    <property type="component" value="Unassembled WGS sequence"/>
</dbReference>
<evidence type="ECO:0000256" key="2">
    <source>
        <dbReference type="ARBA" id="ARBA00022741"/>
    </source>
</evidence>
<dbReference type="AlphaFoldDB" id="A0A3B1K156"/>
<dbReference type="Bgee" id="ENSAMXG00000042238">
    <property type="expression patterns" value="Expressed in zone of skin and 8 other cell types or tissues"/>
</dbReference>
<evidence type="ECO:0000313" key="8">
    <source>
        <dbReference type="Proteomes" id="UP000018467"/>
    </source>
</evidence>